<dbReference type="EMBL" id="JAUBYV010000004">
    <property type="protein sequence ID" value="KAK2627110.1"/>
    <property type="molecule type" value="Genomic_DNA"/>
</dbReference>
<feature type="region of interest" description="Disordered" evidence="2">
    <location>
        <begin position="1"/>
        <end position="125"/>
    </location>
</feature>
<dbReference type="Pfam" id="PF00172">
    <property type="entry name" value="Zn_clus"/>
    <property type="match status" value="1"/>
</dbReference>
<evidence type="ECO:0000256" key="1">
    <source>
        <dbReference type="ARBA" id="ARBA00023242"/>
    </source>
</evidence>
<dbReference type="SUPFAM" id="SSF57701">
    <property type="entry name" value="Zn2/Cys6 DNA-binding domain"/>
    <property type="match status" value="1"/>
</dbReference>
<organism evidence="4 5">
    <name type="scientific">Diplocarpon rosae</name>
    <dbReference type="NCBI Taxonomy" id="946125"/>
    <lineage>
        <taxon>Eukaryota</taxon>
        <taxon>Fungi</taxon>
        <taxon>Dikarya</taxon>
        <taxon>Ascomycota</taxon>
        <taxon>Pezizomycotina</taxon>
        <taxon>Leotiomycetes</taxon>
        <taxon>Helotiales</taxon>
        <taxon>Drepanopezizaceae</taxon>
        <taxon>Diplocarpon</taxon>
    </lineage>
</organism>
<proteinExistence type="predicted"/>
<feature type="compositionally biased region" description="Low complexity" evidence="2">
    <location>
        <begin position="83"/>
        <end position="97"/>
    </location>
</feature>
<name>A0AAD9T2H0_9HELO</name>
<reference evidence="4" key="1">
    <citation type="submission" date="2023-06" db="EMBL/GenBank/DDBJ databases">
        <title>Draft genome of Marssonina rosae.</title>
        <authorList>
            <person name="Cheng Q."/>
        </authorList>
    </citation>
    <scope>NUCLEOTIDE SEQUENCE</scope>
    <source>
        <strain evidence="4">R4</strain>
    </source>
</reference>
<evidence type="ECO:0000256" key="2">
    <source>
        <dbReference type="SAM" id="MobiDB-lite"/>
    </source>
</evidence>
<evidence type="ECO:0000313" key="5">
    <source>
        <dbReference type="Proteomes" id="UP001285354"/>
    </source>
</evidence>
<protein>
    <recommendedName>
        <fullName evidence="3">Zn(2)-C6 fungal-type domain-containing protein</fullName>
    </recommendedName>
</protein>
<feature type="domain" description="Zn(2)-C6 fungal-type" evidence="3">
    <location>
        <begin position="162"/>
        <end position="196"/>
    </location>
</feature>
<dbReference type="PROSITE" id="PS50048">
    <property type="entry name" value="ZN2_CY6_FUNGAL_2"/>
    <property type="match status" value="1"/>
</dbReference>
<keyword evidence="1" id="KW-0539">Nucleus</keyword>
<sequence length="409" mass="45594">MSYRDQRDQDQGGQGGYPAQDGRDQRDQKDPRDQRDQDQSGYSSQDPRDQDQNYPPSRDQQRSQYPPIPGEEDERSRAHHSRVPSSGSSSVALPSISQPQYDQYPATPNGFSADPRGYQQDPYRPPLGQYRDDRGYQQEYVRGVPQNMNFHQSAPRQRTAIACRYCRRRKIRCSGFDQNPEGRCSNCQRFQQECIFTPVSSQAQAFVPAHALYPGMRNMAIGPDGLTRPLGCPQLYGAHGQPLGPIAPVQQQQGPPYEYPAPSPTGSFGSWSEDRGSQPPQDQSRKRPQQEPHPSILPPPVPGQPQYARIEISNRRQAAEDDLRLPPVTPTGNSAANYSPASSSSSHSGLQPLGQSGFPSMSRTPPTRSSPQRSEGGRVDPMSLGNIMERRPDTEIDRGMLGRLDRKPK</sequence>
<feature type="compositionally biased region" description="Basic and acidic residues" evidence="2">
    <location>
        <begin position="1"/>
        <end position="10"/>
    </location>
</feature>
<dbReference type="SMART" id="SM00066">
    <property type="entry name" value="GAL4"/>
    <property type="match status" value="1"/>
</dbReference>
<dbReference type="AlphaFoldDB" id="A0AAD9T2H0"/>
<evidence type="ECO:0000313" key="4">
    <source>
        <dbReference type="EMBL" id="KAK2627110.1"/>
    </source>
</evidence>
<feature type="compositionally biased region" description="Low complexity" evidence="2">
    <location>
        <begin position="332"/>
        <end position="374"/>
    </location>
</feature>
<dbReference type="PROSITE" id="PS00463">
    <property type="entry name" value="ZN2_CY6_FUNGAL_1"/>
    <property type="match status" value="1"/>
</dbReference>
<keyword evidence="5" id="KW-1185">Reference proteome</keyword>
<comment type="caution">
    <text evidence="4">The sequence shown here is derived from an EMBL/GenBank/DDBJ whole genome shotgun (WGS) entry which is preliminary data.</text>
</comment>
<dbReference type="InterPro" id="IPR001138">
    <property type="entry name" value="Zn2Cys6_DnaBD"/>
</dbReference>
<feature type="compositionally biased region" description="Basic and acidic residues" evidence="2">
    <location>
        <begin position="312"/>
        <end position="324"/>
    </location>
</feature>
<dbReference type="GO" id="GO:0000981">
    <property type="term" value="F:DNA-binding transcription factor activity, RNA polymerase II-specific"/>
    <property type="evidence" value="ECO:0007669"/>
    <property type="project" value="InterPro"/>
</dbReference>
<dbReference type="InterPro" id="IPR036864">
    <property type="entry name" value="Zn2-C6_fun-type_DNA-bd_sf"/>
</dbReference>
<dbReference type="CDD" id="cd00067">
    <property type="entry name" value="GAL4"/>
    <property type="match status" value="1"/>
</dbReference>
<feature type="compositionally biased region" description="Basic and acidic residues" evidence="2">
    <location>
        <begin position="21"/>
        <end position="38"/>
    </location>
</feature>
<dbReference type="Proteomes" id="UP001285354">
    <property type="component" value="Unassembled WGS sequence"/>
</dbReference>
<feature type="region of interest" description="Disordered" evidence="2">
    <location>
        <begin position="243"/>
        <end position="409"/>
    </location>
</feature>
<gene>
    <name evidence="4" type="ORF">QTJ16_003076</name>
</gene>
<dbReference type="Gene3D" id="4.10.240.10">
    <property type="entry name" value="Zn(2)-C6 fungal-type DNA-binding domain"/>
    <property type="match status" value="1"/>
</dbReference>
<evidence type="ECO:0000259" key="3">
    <source>
        <dbReference type="PROSITE" id="PS50048"/>
    </source>
</evidence>
<feature type="compositionally biased region" description="Basic and acidic residues" evidence="2">
    <location>
        <begin position="388"/>
        <end position="409"/>
    </location>
</feature>
<dbReference type="GO" id="GO:0008270">
    <property type="term" value="F:zinc ion binding"/>
    <property type="evidence" value="ECO:0007669"/>
    <property type="project" value="InterPro"/>
</dbReference>
<accession>A0AAD9T2H0</accession>